<dbReference type="UniPathway" id="UPA00109">
    <property type="reaction ID" value="UER00189"/>
</dbReference>
<feature type="active site" description="Proton acceptor" evidence="6">
    <location>
        <position position="168"/>
    </location>
</feature>
<dbReference type="EMBL" id="JAAKDE010000002">
    <property type="protein sequence ID" value="MBA2132171.1"/>
    <property type="molecule type" value="Genomic_DNA"/>
</dbReference>
<gene>
    <name evidence="6" type="primary">tpiA</name>
    <name evidence="8" type="ORF">G5B42_01195</name>
</gene>
<dbReference type="PROSITE" id="PS51440">
    <property type="entry name" value="TIM_2"/>
    <property type="match status" value="1"/>
</dbReference>
<dbReference type="GO" id="GO:0019563">
    <property type="term" value="P:glycerol catabolic process"/>
    <property type="evidence" value="ECO:0007669"/>
    <property type="project" value="TreeGrafter"/>
</dbReference>
<dbReference type="UniPathway" id="UPA00138"/>
<dbReference type="InterPro" id="IPR035990">
    <property type="entry name" value="TIM_sf"/>
</dbReference>
<dbReference type="GO" id="GO:0005829">
    <property type="term" value="C:cytosol"/>
    <property type="evidence" value="ECO:0007669"/>
    <property type="project" value="TreeGrafter"/>
</dbReference>
<feature type="binding site" evidence="6">
    <location>
        <position position="214"/>
    </location>
    <ligand>
        <name>substrate</name>
    </ligand>
</feature>
<dbReference type="GO" id="GO:0004807">
    <property type="term" value="F:triose-phosphate isomerase activity"/>
    <property type="evidence" value="ECO:0007669"/>
    <property type="project" value="UniProtKB-UniRule"/>
</dbReference>
<evidence type="ECO:0000256" key="3">
    <source>
        <dbReference type="ARBA" id="ARBA00022490"/>
    </source>
</evidence>
<comment type="pathway">
    <text evidence="6 7">Carbohydrate degradation; glycolysis; D-glyceraldehyde 3-phosphate from glycerone phosphate: step 1/1.</text>
</comment>
<dbReference type="RefSeq" id="WP_181338620.1">
    <property type="nucleotide sequence ID" value="NZ_JAAKDE010000002.1"/>
</dbReference>
<feature type="active site" description="Electrophile" evidence="6">
    <location>
        <position position="96"/>
    </location>
</feature>
<dbReference type="Gene3D" id="3.20.20.70">
    <property type="entry name" value="Aldolase class I"/>
    <property type="match status" value="1"/>
</dbReference>
<dbReference type="NCBIfam" id="NF000722">
    <property type="entry name" value="PRK00042.2-1"/>
    <property type="match status" value="1"/>
</dbReference>
<evidence type="ECO:0000256" key="1">
    <source>
        <dbReference type="ARBA" id="ARBA00007422"/>
    </source>
</evidence>
<keyword evidence="5 6" id="KW-0413">Isomerase</keyword>
<organism evidence="8 9">
    <name type="scientific">Capillibacterium thermochitinicola</name>
    <dbReference type="NCBI Taxonomy" id="2699427"/>
    <lineage>
        <taxon>Bacteria</taxon>
        <taxon>Bacillati</taxon>
        <taxon>Bacillota</taxon>
        <taxon>Capillibacterium</taxon>
    </lineage>
</organism>
<comment type="function">
    <text evidence="6">Involved in the gluconeogenesis. Catalyzes stereospecifically the conversion of dihydroxyacetone phosphate (DHAP) to D-glyceraldehyde-3-phosphate (G3P).</text>
</comment>
<dbReference type="PANTHER" id="PTHR21139">
    <property type="entry name" value="TRIOSEPHOSPHATE ISOMERASE"/>
    <property type="match status" value="1"/>
</dbReference>
<dbReference type="GO" id="GO:0006094">
    <property type="term" value="P:gluconeogenesis"/>
    <property type="evidence" value="ECO:0007669"/>
    <property type="project" value="UniProtKB-UniRule"/>
</dbReference>
<dbReference type="NCBIfam" id="TIGR00419">
    <property type="entry name" value="tim"/>
    <property type="match status" value="1"/>
</dbReference>
<proteinExistence type="inferred from homology"/>
<evidence type="ECO:0000256" key="7">
    <source>
        <dbReference type="RuleBase" id="RU363013"/>
    </source>
</evidence>
<dbReference type="InterPro" id="IPR000652">
    <property type="entry name" value="Triosephosphate_isomerase"/>
</dbReference>
<comment type="subcellular location">
    <subcellularLocation>
        <location evidence="6 7">Cytoplasm</location>
    </subcellularLocation>
</comment>
<name>A0A8J6HQG2_9FIRM</name>
<comment type="caution">
    <text evidence="8">The sequence shown here is derived from an EMBL/GenBank/DDBJ whole genome shotgun (WGS) entry which is preliminary data.</text>
</comment>
<comment type="caution">
    <text evidence="6">Lacks conserved residue(s) required for the propagation of feature annotation.</text>
</comment>
<protein>
    <recommendedName>
        <fullName evidence="6 7">Triosephosphate isomerase</fullName>
        <shortName evidence="6">TIM</shortName>
        <shortName evidence="6">TPI</shortName>
        <ecNumber evidence="6 7">5.3.1.1</ecNumber>
    </recommendedName>
    <alternativeName>
        <fullName evidence="6">Triose-phosphate isomerase</fullName>
    </alternativeName>
</protein>
<comment type="subunit">
    <text evidence="6 7">Homodimer.</text>
</comment>
<dbReference type="EC" id="5.3.1.1" evidence="6 7"/>
<dbReference type="GO" id="GO:0046166">
    <property type="term" value="P:glyceraldehyde-3-phosphate biosynthetic process"/>
    <property type="evidence" value="ECO:0007669"/>
    <property type="project" value="TreeGrafter"/>
</dbReference>
<evidence type="ECO:0000313" key="9">
    <source>
        <dbReference type="Proteomes" id="UP000657177"/>
    </source>
</evidence>
<dbReference type="HAMAP" id="MF_00147_B">
    <property type="entry name" value="TIM_B"/>
    <property type="match status" value="1"/>
</dbReference>
<comment type="similarity">
    <text evidence="1 6 7">Belongs to the triosephosphate isomerase family.</text>
</comment>
<keyword evidence="9" id="KW-1185">Reference proteome</keyword>
<dbReference type="Proteomes" id="UP000657177">
    <property type="component" value="Unassembled WGS sequence"/>
</dbReference>
<dbReference type="GO" id="GO:0006096">
    <property type="term" value="P:glycolytic process"/>
    <property type="evidence" value="ECO:0007669"/>
    <property type="project" value="UniProtKB-UniRule"/>
</dbReference>
<feature type="binding site" evidence="6">
    <location>
        <begin position="9"/>
        <end position="11"/>
    </location>
    <ligand>
        <name>substrate</name>
    </ligand>
</feature>
<dbReference type="InterPro" id="IPR022896">
    <property type="entry name" value="TrioseP_Isoase_bac/euk"/>
</dbReference>
<dbReference type="Pfam" id="PF00121">
    <property type="entry name" value="TIM"/>
    <property type="match status" value="1"/>
</dbReference>
<keyword evidence="4 6" id="KW-0324">Glycolysis</keyword>
<feature type="binding site" evidence="6">
    <location>
        <position position="174"/>
    </location>
    <ligand>
        <name>substrate</name>
    </ligand>
</feature>
<keyword evidence="3 6" id="KW-0963">Cytoplasm</keyword>
<dbReference type="SUPFAM" id="SSF51351">
    <property type="entry name" value="Triosephosphate isomerase (TIM)"/>
    <property type="match status" value="1"/>
</dbReference>
<dbReference type="CDD" id="cd00311">
    <property type="entry name" value="TIM"/>
    <property type="match status" value="1"/>
</dbReference>
<comment type="catalytic activity">
    <reaction evidence="6 7">
        <text>D-glyceraldehyde 3-phosphate = dihydroxyacetone phosphate</text>
        <dbReference type="Rhea" id="RHEA:18585"/>
        <dbReference type="ChEBI" id="CHEBI:57642"/>
        <dbReference type="ChEBI" id="CHEBI:59776"/>
        <dbReference type="EC" id="5.3.1.1"/>
    </reaction>
</comment>
<dbReference type="InterPro" id="IPR013785">
    <property type="entry name" value="Aldolase_TIM"/>
</dbReference>
<sequence length="264" mass="29266">MKRIYMGTNLKMYKNNQETVSYLKELKEKVAAFRCPELELFVIPSFTALAEAVKAAEGAIKIGAQNMYWEDAGEYTGEISPKMLKAIGVDLIEIGHSERRHKFGETNFDANRKVLAALRYGFTPLLCIGETAVDKEYRVTTECLREQLKIGLYGVTGEQARHVWIAYEPVWAIGVAGKPATPEYADRSHQVIKETLAELFPDCGQEIPVLYGGSVNSQNATGLMEQPAIDGLFIGRAAWEADSFAAIIKQVLAVAQKKSELTLL</sequence>
<evidence type="ECO:0000256" key="4">
    <source>
        <dbReference type="ARBA" id="ARBA00023152"/>
    </source>
</evidence>
<evidence type="ECO:0000256" key="5">
    <source>
        <dbReference type="ARBA" id="ARBA00023235"/>
    </source>
</evidence>
<evidence type="ECO:0000313" key="8">
    <source>
        <dbReference type="EMBL" id="MBA2132171.1"/>
    </source>
</evidence>
<dbReference type="PANTHER" id="PTHR21139:SF42">
    <property type="entry name" value="TRIOSEPHOSPHATE ISOMERASE"/>
    <property type="match status" value="1"/>
</dbReference>
<accession>A0A8J6HQG2</accession>
<dbReference type="AlphaFoldDB" id="A0A8J6HQG2"/>
<keyword evidence="2 6" id="KW-0312">Gluconeogenesis</keyword>
<evidence type="ECO:0000256" key="2">
    <source>
        <dbReference type="ARBA" id="ARBA00022432"/>
    </source>
</evidence>
<reference evidence="8" key="1">
    <citation type="submission" date="2020-06" db="EMBL/GenBank/DDBJ databases">
        <title>Novel chitinolytic bacterium.</title>
        <authorList>
            <person name="Ungkulpasvich U."/>
            <person name="Kosugi A."/>
            <person name="Uke A."/>
        </authorList>
    </citation>
    <scope>NUCLEOTIDE SEQUENCE</scope>
    <source>
        <strain evidence="8">UUS1-1</strain>
    </source>
</reference>
<comment type="pathway">
    <text evidence="6 7">Carbohydrate biosynthesis; gluconeogenesis.</text>
</comment>
<evidence type="ECO:0000256" key="6">
    <source>
        <dbReference type="HAMAP-Rule" id="MF_00147"/>
    </source>
</evidence>